<feature type="signal peptide" evidence="2">
    <location>
        <begin position="1"/>
        <end position="26"/>
    </location>
</feature>
<evidence type="ECO:0000313" key="3">
    <source>
        <dbReference type="EMBL" id="MCP2727632.1"/>
    </source>
</evidence>
<dbReference type="PROSITE" id="PS51257">
    <property type="entry name" value="PROKAR_LIPOPROTEIN"/>
    <property type="match status" value="1"/>
</dbReference>
<evidence type="ECO:0000256" key="2">
    <source>
        <dbReference type="SAM" id="SignalP"/>
    </source>
</evidence>
<dbReference type="EMBL" id="JAMZMM010000021">
    <property type="protein sequence ID" value="MCP2727632.1"/>
    <property type="molecule type" value="Genomic_DNA"/>
</dbReference>
<gene>
    <name evidence="3" type="ORF">NJ959_03965</name>
</gene>
<dbReference type="InterPro" id="IPR010328">
    <property type="entry name" value="DUF928"/>
</dbReference>
<evidence type="ECO:0000313" key="4">
    <source>
        <dbReference type="Proteomes" id="UP001204953"/>
    </source>
</evidence>
<dbReference type="Pfam" id="PF06051">
    <property type="entry name" value="DUF928"/>
    <property type="match status" value="1"/>
</dbReference>
<accession>A0AAE3GPE8</accession>
<dbReference type="RefSeq" id="WP_254010443.1">
    <property type="nucleotide sequence ID" value="NZ_JAMZMM010000021.1"/>
</dbReference>
<keyword evidence="4" id="KW-1185">Reference proteome</keyword>
<feature type="region of interest" description="Disordered" evidence="1">
    <location>
        <begin position="27"/>
        <end position="63"/>
    </location>
</feature>
<organism evidence="3 4">
    <name type="scientific">Limnofasciculus baicalensis BBK-W-15</name>
    <dbReference type="NCBI Taxonomy" id="2699891"/>
    <lineage>
        <taxon>Bacteria</taxon>
        <taxon>Bacillati</taxon>
        <taxon>Cyanobacteriota</taxon>
        <taxon>Cyanophyceae</taxon>
        <taxon>Coleofasciculales</taxon>
        <taxon>Coleofasciculaceae</taxon>
        <taxon>Limnofasciculus</taxon>
        <taxon>Limnofasciculus baicalensis</taxon>
    </lineage>
</organism>
<keyword evidence="2" id="KW-0732">Signal</keyword>
<reference evidence="3" key="1">
    <citation type="submission" date="2022-06" db="EMBL/GenBank/DDBJ databases">
        <title>New cyanobacteria of genus Symplocastrum in benthos of Lake Baikal.</title>
        <authorList>
            <person name="Sorokovikova E."/>
            <person name="Tikhonova I."/>
            <person name="Krasnopeev A."/>
            <person name="Evseev P."/>
            <person name="Gladkikh A."/>
            <person name="Belykh O."/>
        </authorList>
    </citation>
    <scope>NUCLEOTIDE SEQUENCE</scope>
    <source>
        <strain evidence="3">BBK-W-15</strain>
    </source>
</reference>
<name>A0AAE3GPE8_9CYAN</name>
<proteinExistence type="predicted"/>
<comment type="caution">
    <text evidence="3">The sequence shown here is derived from an EMBL/GenBank/DDBJ whole genome shotgun (WGS) entry which is preliminary data.</text>
</comment>
<dbReference type="AlphaFoldDB" id="A0AAE3GPE8"/>
<feature type="chain" id="PRO_5041950946" evidence="2">
    <location>
        <begin position="27"/>
        <end position="259"/>
    </location>
</feature>
<evidence type="ECO:0000256" key="1">
    <source>
        <dbReference type="SAM" id="MobiDB-lite"/>
    </source>
</evidence>
<sequence length="259" mass="29181">MSNKHSKIAVTIALVLGTLIGSCPLAKTQPSKQANSERPKPPDTGTPSGDPTPGTRRPEASCKETGKPLTALFANNGKDFTVSEYPTFWFYIPYPPEDISDMEFFIVEETTDKPIYDVSIKLTEKPGIIKIAMPTESKYALKLNETYRWRLNLDCQPNKSIEPDLVLSGFIKRVSLTSILQNQLEAMKLKEYIAYQDNNIWYDAITTLAEQYSDNLQNRELAEDWQKLLNNLNFSWINGEAFVDSGVTQIPDFSKKSGI</sequence>
<feature type="compositionally biased region" description="Low complexity" evidence="1">
    <location>
        <begin position="43"/>
        <end position="55"/>
    </location>
</feature>
<protein>
    <submittedName>
        <fullName evidence="3">DUF928 domain-containing protein</fullName>
    </submittedName>
</protein>
<dbReference type="Proteomes" id="UP001204953">
    <property type="component" value="Unassembled WGS sequence"/>
</dbReference>